<organism evidence="2 3">
    <name type="scientific">Ewingella americana</name>
    <dbReference type="NCBI Taxonomy" id="41202"/>
    <lineage>
        <taxon>Bacteria</taxon>
        <taxon>Pseudomonadati</taxon>
        <taxon>Pseudomonadota</taxon>
        <taxon>Gammaproteobacteria</taxon>
        <taxon>Enterobacterales</taxon>
        <taxon>Yersiniaceae</taxon>
        <taxon>Ewingella</taxon>
    </lineage>
</organism>
<keyword evidence="3" id="KW-1185">Reference proteome</keyword>
<dbReference type="EMBL" id="RCZD01000002">
    <property type="protein sequence ID" value="TPG63843.1"/>
    <property type="molecule type" value="Genomic_DNA"/>
</dbReference>
<dbReference type="RefSeq" id="WP_140470369.1">
    <property type="nucleotide sequence ID" value="NZ_RCZD01000002.1"/>
</dbReference>
<dbReference type="Pfam" id="PF12680">
    <property type="entry name" value="SnoaL_2"/>
    <property type="match status" value="1"/>
</dbReference>
<name>A0A502GSD1_9GAMM</name>
<dbReference type="Proteomes" id="UP000317663">
    <property type="component" value="Unassembled WGS sequence"/>
</dbReference>
<accession>A0A502GSD1</accession>
<evidence type="ECO:0000313" key="2">
    <source>
        <dbReference type="EMBL" id="TPG63843.1"/>
    </source>
</evidence>
<dbReference type="Gene3D" id="3.10.450.50">
    <property type="match status" value="1"/>
</dbReference>
<dbReference type="InterPro" id="IPR037401">
    <property type="entry name" value="SnoaL-like"/>
</dbReference>
<evidence type="ECO:0000313" key="3">
    <source>
        <dbReference type="Proteomes" id="UP000317663"/>
    </source>
</evidence>
<evidence type="ECO:0000259" key="1">
    <source>
        <dbReference type="Pfam" id="PF12680"/>
    </source>
</evidence>
<dbReference type="AlphaFoldDB" id="A0A502GSD1"/>
<comment type="caution">
    <text evidence="2">The sequence shown here is derived from an EMBL/GenBank/DDBJ whole genome shotgun (WGS) entry which is preliminary data.</text>
</comment>
<sequence>MTSSPTDTNDLMGPLERLADFYRQLDDSQLPQLSRIYHPQIEFIDPVGQHHGVDALEHYFRQLLKTMNYCRFDVQRTLCNGSEATLLWRMDYSHPSLNKGQDLSLDGISHLRLADDLIIYQRDYYDLGAMLYEHIPMLGTAVKALKTRLKS</sequence>
<reference evidence="2 3" key="1">
    <citation type="journal article" date="2019" name="Environ. Microbiol.">
        <title>Species interactions and distinct microbial communities in high Arctic permafrost affected cryosols are associated with the CH4 and CO2 gas fluxes.</title>
        <authorList>
            <person name="Altshuler I."/>
            <person name="Hamel J."/>
            <person name="Turney S."/>
            <person name="Magnuson E."/>
            <person name="Levesque R."/>
            <person name="Greer C."/>
            <person name="Whyte L.G."/>
        </authorList>
    </citation>
    <scope>NUCLEOTIDE SEQUENCE [LARGE SCALE GENOMIC DNA]</scope>
    <source>
        <strain evidence="2 3">E4</strain>
    </source>
</reference>
<proteinExistence type="predicted"/>
<dbReference type="InterPro" id="IPR032710">
    <property type="entry name" value="NTF2-like_dom_sf"/>
</dbReference>
<gene>
    <name evidence="2" type="ORF">EAH77_03145</name>
</gene>
<feature type="domain" description="SnoaL-like" evidence="1">
    <location>
        <begin position="20"/>
        <end position="119"/>
    </location>
</feature>
<protein>
    <submittedName>
        <fullName evidence="2">Nuclear transport factor 2 family protein</fullName>
    </submittedName>
</protein>
<dbReference type="OrthoDB" id="1115105at2"/>
<dbReference type="SUPFAM" id="SSF54427">
    <property type="entry name" value="NTF2-like"/>
    <property type="match status" value="1"/>
</dbReference>